<gene>
    <name evidence="2" type="ORF">HMPREF3180_02093</name>
</gene>
<name>A0A133ZXJ4_9FUSO</name>
<evidence type="ECO:0000313" key="2">
    <source>
        <dbReference type="EMBL" id="KXB60141.1"/>
    </source>
</evidence>
<keyword evidence="1" id="KW-1133">Transmembrane helix</keyword>
<dbReference type="AlphaFoldDB" id="A0A133ZXJ4"/>
<dbReference type="RefSeq" id="WP_156436697.1">
    <property type="nucleotide sequence ID" value="NZ_KQ960112.1"/>
</dbReference>
<protein>
    <submittedName>
        <fullName evidence="2">Uncharacterized protein</fullName>
    </submittedName>
</protein>
<proteinExistence type="predicted"/>
<dbReference type="EMBL" id="LSDD01000160">
    <property type="protein sequence ID" value="KXB60141.1"/>
    <property type="molecule type" value="Genomic_DNA"/>
</dbReference>
<feature type="transmembrane region" description="Helical" evidence="1">
    <location>
        <begin position="62"/>
        <end position="86"/>
    </location>
</feature>
<keyword evidence="3" id="KW-1185">Reference proteome</keyword>
<keyword evidence="1" id="KW-0812">Transmembrane</keyword>
<evidence type="ECO:0000313" key="3">
    <source>
        <dbReference type="Proteomes" id="UP000070483"/>
    </source>
</evidence>
<sequence length="385" mass="45869">MEKIKLEDVNILIDEYDEMLVELQRDDYNLYKNSIIPFGLSILLSPLIVYVLNIFLKYNGNIYAIIFFTIFILIFVLIFLVVYNLLSIIGLNKILNQIKSENKVNYDTSVIKGILKNIGFNFEKNKISRKYFIKPLYFINYKQVNSIFEYRMYLKYEIVSKKKLLEELSKIRELKRNNKNVVIQFLKEKGIVLFIFTIITALINNYYPAIFEKLKNDGNIDSMNNIFFVHLSIFVSILVFPYIMNIFVKNGKNFQMQKLKVIENCVYYLNNFEKIEITETINKLEKLEKIYREVKISNGILSEELQAEIEENFGEIPRKYLKEYQDIYNKQEISNEEKQKKLSELLISMETEKNFYRESKTIEIIKNKEKIYREVSKISNGILSE</sequence>
<dbReference type="Proteomes" id="UP000070483">
    <property type="component" value="Unassembled WGS sequence"/>
</dbReference>
<evidence type="ECO:0000256" key="1">
    <source>
        <dbReference type="SAM" id="Phobius"/>
    </source>
</evidence>
<keyword evidence="1" id="KW-0472">Membrane</keyword>
<feature type="transmembrane region" description="Helical" evidence="1">
    <location>
        <begin position="190"/>
        <end position="207"/>
    </location>
</feature>
<accession>A0A133ZXJ4</accession>
<comment type="caution">
    <text evidence="2">The sequence shown here is derived from an EMBL/GenBank/DDBJ whole genome shotgun (WGS) entry which is preliminary data.</text>
</comment>
<feature type="transmembrane region" description="Helical" evidence="1">
    <location>
        <begin position="35"/>
        <end position="56"/>
    </location>
</feature>
<organism evidence="2 3">
    <name type="scientific">Leptotrichia wadei</name>
    <dbReference type="NCBI Taxonomy" id="157687"/>
    <lineage>
        <taxon>Bacteria</taxon>
        <taxon>Fusobacteriati</taxon>
        <taxon>Fusobacteriota</taxon>
        <taxon>Fusobacteriia</taxon>
        <taxon>Fusobacteriales</taxon>
        <taxon>Leptotrichiaceae</taxon>
        <taxon>Leptotrichia</taxon>
    </lineage>
</organism>
<feature type="non-terminal residue" evidence="2">
    <location>
        <position position="385"/>
    </location>
</feature>
<dbReference type="STRING" id="157687.HMPREF3180_02093"/>
<reference evidence="3" key="1">
    <citation type="submission" date="2016-01" db="EMBL/GenBank/DDBJ databases">
        <authorList>
            <person name="Mitreva M."/>
            <person name="Pepin K.H."/>
            <person name="Mihindukulasuriya K.A."/>
            <person name="Fulton R."/>
            <person name="Fronick C."/>
            <person name="O'Laughlin M."/>
            <person name="Miner T."/>
            <person name="Herter B."/>
            <person name="Rosa B.A."/>
            <person name="Cordes M."/>
            <person name="Tomlinson C."/>
            <person name="Wollam A."/>
            <person name="Palsikar V.B."/>
            <person name="Mardis E.R."/>
            <person name="Wilson R.K."/>
        </authorList>
    </citation>
    <scope>NUCLEOTIDE SEQUENCE [LARGE SCALE GENOMIC DNA]</scope>
    <source>
        <strain evidence="3">KA00185</strain>
    </source>
</reference>
<feature type="transmembrane region" description="Helical" evidence="1">
    <location>
        <begin position="227"/>
        <end position="248"/>
    </location>
</feature>